<dbReference type="Proteomes" id="UP001231587">
    <property type="component" value="Unassembled WGS sequence"/>
</dbReference>
<dbReference type="Gene3D" id="3.90.930.1">
    <property type="match status" value="1"/>
</dbReference>
<sequence length="205" mass="23547">MKIVFSLICLLALQFACFAQSDENYSQDFVFYDSCSESVIIPEYELEAFPKMNYTLITVFVKRGDLIGHFVASTPAVGDTIRIPKLLFAFDNKNEFLAKKWCSMFCNTVCDGLQTEYYPNGNLGVQGHFDNGKPLEIKTYRENGILVTQAFYKGESPDFYKVNYFDENGDLAKYQLYTYTNTQTIIKSYNVDGILIETEKREREG</sequence>
<feature type="chain" id="PRO_5040827132" evidence="1">
    <location>
        <begin position="22"/>
        <end position="205"/>
    </location>
</feature>
<dbReference type="EMBL" id="JAUSUU010000007">
    <property type="protein sequence ID" value="MDQ0335969.1"/>
    <property type="molecule type" value="Genomic_DNA"/>
</dbReference>
<dbReference type="Proteomes" id="UP001138672">
    <property type="component" value="Unassembled WGS sequence"/>
</dbReference>
<organism evidence="2 4">
    <name type="scientific">Formosa algae</name>
    <dbReference type="NCBI Taxonomy" id="225843"/>
    <lineage>
        <taxon>Bacteria</taxon>
        <taxon>Pseudomonadati</taxon>
        <taxon>Bacteroidota</taxon>
        <taxon>Flavobacteriia</taxon>
        <taxon>Flavobacteriales</taxon>
        <taxon>Flavobacteriaceae</taxon>
        <taxon>Formosa</taxon>
    </lineage>
</organism>
<keyword evidence="5" id="KW-1185">Reference proteome</keyword>
<dbReference type="EMBL" id="JAGGJQ010000007">
    <property type="protein sequence ID" value="MBP1840618.1"/>
    <property type="molecule type" value="Genomic_DNA"/>
</dbReference>
<keyword evidence="1" id="KW-0732">Signal</keyword>
<reference evidence="2" key="1">
    <citation type="submission" date="2021-03" db="EMBL/GenBank/DDBJ databases">
        <title>Genomic Encyclopedia of Type Strains, Phase IV (KMG-IV): sequencing the most valuable type-strain genomes for metagenomic binning, comparative biology and taxonomic classification.</title>
        <authorList>
            <person name="Goeker M."/>
        </authorList>
    </citation>
    <scope>NUCLEOTIDE SEQUENCE</scope>
    <source>
        <strain evidence="2">DSM 15523</strain>
        <strain evidence="3 5">DSM 16476</strain>
    </source>
</reference>
<evidence type="ECO:0000313" key="2">
    <source>
        <dbReference type="EMBL" id="MBP1840618.1"/>
    </source>
</evidence>
<feature type="signal peptide" evidence="1">
    <location>
        <begin position="1"/>
        <end position="21"/>
    </location>
</feature>
<evidence type="ECO:0000313" key="5">
    <source>
        <dbReference type="Proteomes" id="UP001231587"/>
    </source>
</evidence>
<dbReference type="OrthoDB" id="671157at2"/>
<protein>
    <submittedName>
        <fullName evidence="2">Antitoxin component YwqK of YwqJK toxin-antitoxin module</fullName>
    </submittedName>
</protein>
<proteinExistence type="predicted"/>
<evidence type="ECO:0000313" key="4">
    <source>
        <dbReference type="Proteomes" id="UP001138672"/>
    </source>
</evidence>
<evidence type="ECO:0000256" key="1">
    <source>
        <dbReference type="SAM" id="SignalP"/>
    </source>
</evidence>
<evidence type="ECO:0000313" key="3">
    <source>
        <dbReference type="EMBL" id="MDQ0335969.1"/>
    </source>
</evidence>
<comment type="caution">
    <text evidence="2">The sequence shown here is derived from an EMBL/GenBank/DDBJ whole genome shotgun (WGS) entry which is preliminary data.</text>
</comment>
<dbReference type="SUPFAM" id="SSF82185">
    <property type="entry name" value="Histone H3 K4-specific methyltransferase SET7/9 N-terminal domain"/>
    <property type="match status" value="1"/>
</dbReference>
<dbReference type="RefSeq" id="WP_057780051.1">
    <property type="nucleotide sequence ID" value="NZ_JAGGJQ010000007.1"/>
</dbReference>
<accession>A0A9X1C9N7</accession>
<dbReference type="AlphaFoldDB" id="A0A9X1C9N7"/>
<gene>
    <name evidence="2" type="ORF">J2Z56_002548</name>
    <name evidence="3" type="ORF">J2Z57_002421</name>
</gene>
<name>A0A9X1C9N7_9FLAO</name>